<name>A0ACB8DIP6_DERSI</name>
<proteinExistence type="predicted"/>
<evidence type="ECO:0000313" key="1">
    <source>
        <dbReference type="EMBL" id="KAH7970444.1"/>
    </source>
</evidence>
<organism evidence="1 2">
    <name type="scientific">Dermacentor silvarum</name>
    <name type="common">Tick</name>
    <dbReference type="NCBI Taxonomy" id="543639"/>
    <lineage>
        <taxon>Eukaryota</taxon>
        <taxon>Metazoa</taxon>
        <taxon>Ecdysozoa</taxon>
        <taxon>Arthropoda</taxon>
        <taxon>Chelicerata</taxon>
        <taxon>Arachnida</taxon>
        <taxon>Acari</taxon>
        <taxon>Parasitiformes</taxon>
        <taxon>Ixodida</taxon>
        <taxon>Ixodoidea</taxon>
        <taxon>Ixodidae</taxon>
        <taxon>Rhipicephalinae</taxon>
        <taxon>Dermacentor</taxon>
    </lineage>
</organism>
<gene>
    <name evidence="1" type="ORF">HPB49_006882</name>
</gene>
<evidence type="ECO:0000313" key="2">
    <source>
        <dbReference type="Proteomes" id="UP000821865"/>
    </source>
</evidence>
<sequence length="118" mass="13563">MPSTEAPLIDGDAEVCSLQSSPTKEWYRQKAEETASEVHQPKKKVKTLQQSKRRLSKHIDASHAFVDQLKEQNPLSEKGLEVFQASFSSDIQQLLERVHEKTNKQYPPKLRAFVLILY</sequence>
<dbReference type="EMBL" id="CM023480">
    <property type="protein sequence ID" value="KAH7970444.1"/>
    <property type="molecule type" value="Genomic_DNA"/>
</dbReference>
<reference evidence="1" key="1">
    <citation type="submission" date="2020-05" db="EMBL/GenBank/DDBJ databases">
        <title>Large-scale comparative analyses of tick genomes elucidate their genetic diversity and vector capacities.</title>
        <authorList>
            <person name="Jia N."/>
            <person name="Wang J."/>
            <person name="Shi W."/>
            <person name="Du L."/>
            <person name="Sun Y."/>
            <person name="Zhan W."/>
            <person name="Jiang J."/>
            <person name="Wang Q."/>
            <person name="Zhang B."/>
            <person name="Ji P."/>
            <person name="Sakyi L.B."/>
            <person name="Cui X."/>
            <person name="Yuan T."/>
            <person name="Jiang B."/>
            <person name="Yang W."/>
            <person name="Lam T.T.-Y."/>
            <person name="Chang Q."/>
            <person name="Ding S."/>
            <person name="Wang X."/>
            <person name="Zhu J."/>
            <person name="Ruan X."/>
            <person name="Zhao L."/>
            <person name="Wei J."/>
            <person name="Que T."/>
            <person name="Du C."/>
            <person name="Cheng J."/>
            <person name="Dai P."/>
            <person name="Han X."/>
            <person name="Huang E."/>
            <person name="Gao Y."/>
            <person name="Liu J."/>
            <person name="Shao H."/>
            <person name="Ye R."/>
            <person name="Li L."/>
            <person name="Wei W."/>
            <person name="Wang X."/>
            <person name="Wang C."/>
            <person name="Yang T."/>
            <person name="Huo Q."/>
            <person name="Li W."/>
            <person name="Guo W."/>
            <person name="Chen H."/>
            <person name="Zhou L."/>
            <person name="Ni X."/>
            <person name="Tian J."/>
            <person name="Zhou Y."/>
            <person name="Sheng Y."/>
            <person name="Liu T."/>
            <person name="Pan Y."/>
            <person name="Xia L."/>
            <person name="Li J."/>
            <person name="Zhao F."/>
            <person name="Cao W."/>
        </authorList>
    </citation>
    <scope>NUCLEOTIDE SEQUENCE</scope>
    <source>
        <strain evidence="1">Dsil-2018</strain>
    </source>
</reference>
<comment type="caution">
    <text evidence="1">The sequence shown here is derived from an EMBL/GenBank/DDBJ whole genome shotgun (WGS) entry which is preliminary data.</text>
</comment>
<accession>A0ACB8DIP6</accession>
<protein>
    <submittedName>
        <fullName evidence="1">Uncharacterized protein</fullName>
    </submittedName>
</protein>
<dbReference type="Proteomes" id="UP000821865">
    <property type="component" value="Chromosome 11"/>
</dbReference>
<keyword evidence="2" id="KW-1185">Reference proteome</keyword>